<dbReference type="Pfam" id="PF01523">
    <property type="entry name" value="PmbA_TldD_1st"/>
    <property type="match status" value="1"/>
</dbReference>
<dbReference type="InterPro" id="IPR002510">
    <property type="entry name" value="Metalloprtase-TldD/E_N"/>
</dbReference>
<keyword evidence="3" id="KW-0482">Metalloprotease</keyword>
<feature type="domain" description="Metalloprotease TldD/E central" evidence="5">
    <location>
        <begin position="112"/>
        <end position="150"/>
    </location>
</feature>
<evidence type="ECO:0000313" key="7">
    <source>
        <dbReference type="Proteomes" id="UP000281962"/>
    </source>
</evidence>
<dbReference type="InterPro" id="IPR045570">
    <property type="entry name" value="Metalloprtase-TldD/E_cen_dom"/>
</dbReference>
<dbReference type="PANTHER" id="PTHR30624">
    <property type="entry name" value="UNCHARACTERIZED PROTEIN TLDD AND PMBA"/>
    <property type="match status" value="1"/>
</dbReference>
<evidence type="ECO:0000259" key="5">
    <source>
        <dbReference type="Pfam" id="PF19290"/>
    </source>
</evidence>
<gene>
    <name evidence="6" type="ORF">DRJ21_01320</name>
</gene>
<evidence type="ECO:0000256" key="3">
    <source>
        <dbReference type="ARBA" id="ARBA00023049"/>
    </source>
</evidence>
<feature type="non-terminal residue" evidence="6">
    <location>
        <position position="151"/>
    </location>
</feature>
<dbReference type="AlphaFoldDB" id="A0A497EVU2"/>
<dbReference type="InterPro" id="IPR051463">
    <property type="entry name" value="Peptidase_U62_metallo"/>
</dbReference>
<evidence type="ECO:0000313" key="6">
    <source>
        <dbReference type="EMBL" id="RLE50850.1"/>
    </source>
</evidence>
<dbReference type="GO" id="GO:0008237">
    <property type="term" value="F:metallopeptidase activity"/>
    <property type="evidence" value="ECO:0007669"/>
    <property type="project" value="UniProtKB-KW"/>
</dbReference>
<keyword evidence="1" id="KW-0645">Protease</keyword>
<organism evidence="6 7">
    <name type="scientific">Thermoproteota archaeon</name>
    <dbReference type="NCBI Taxonomy" id="2056631"/>
    <lineage>
        <taxon>Archaea</taxon>
        <taxon>Thermoproteota</taxon>
    </lineage>
</organism>
<keyword evidence="2" id="KW-0378">Hydrolase</keyword>
<evidence type="ECO:0008006" key="8">
    <source>
        <dbReference type="Google" id="ProtNLM"/>
    </source>
</evidence>
<reference evidence="6 7" key="1">
    <citation type="submission" date="2018-06" db="EMBL/GenBank/DDBJ databases">
        <title>Extensive metabolic versatility and redundancy in microbially diverse, dynamic hydrothermal sediments.</title>
        <authorList>
            <person name="Dombrowski N."/>
            <person name="Teske A."/>
            <person name="Baker B.J."/>
        </authorList>
    </citation>
    <scope>NUCLEOTIDE SEQUENCE [LARGE SCALE GENOMIC DNA]</scope>
    <source>
        <strain evidence="6">B30_G17</strain>
    </source>
</reference>
<evidence type="ECO:0000256" key="1">
    <source>
        <dbReference type="ARBA" id="ARBA00022670"/>
    </source>
</evidence>
<dbReference type="GO" id="GO:0005829">
    <property type="term" value="C:cytosol"/>
    <property type="evidence" value="ECO:0007669"/>
    <property type="project" value="TreeGrafter"/>
</dbReference>
<dbReference type="InterPro" id="IPR036059">
    <property type="entry name" value="TldD/PmbA_sf"/>
</dbReference>
<dbReference type="EMBL" id="QMQY01000041">
    <property type="protein sequence ID" value="RLE50850.1"/>
    <property type="molecule type" value="Genomic_DNA"/>
</dbReference>
<name>A0A497EVU2_9CREN</name>
<comment type="caution">
    <text evidence="6">The sequence shown here is derived from an EMBL/GenBank/DDBJ whole genome shotgun (WGS) entry which is preliminary data.</text>
</comment>
<protein>
    <recommendedName>
        <fullName evidence="8">TldD/PmbA family protein</fullName>
    </recommendedName>
</protein>
<dbReference type="PANTHER" id="PTHR30624:SF0">
    <property type="entry name" value="METALLOPROTEASE SLR0863"/>
    <property type="match status" value="1"/>
</dbReference>
<dbReference type="Gene3D" id="3.30.2290.10">
    <property type="entry name" value="PmbA/TldD superfamily"/>
    <property type="match status" value="1"/>
</dbReference>
<dbReference type="InterPro" id="IPR035068">
    <property type="entry name" value="TldD/PmbA_N"/>
</dbReference>
<dbReference type="GO" id="GO:0006508">
    <property type="term" value="P:proteolysis"/>
    <property type="evidence" value="ECO:0007669"/>
    <property type="project" value="UniProtKB-KW"/>
</dbReference>
<dbReference type="Proteomes" id="UP000281962">
    <property type="component" value="Unassembled WGS sequence"/>
</dbReference>
<feature type="domain" description="Metalloprotease TldD/E N-terminal" evidence="4">
    <location>
        <begin position="21"/>
        <end position="84"/>
    </location>
</feature>
<dbReference type="Pfam" id="PF19290">
    <property type="entry name" value="PmbA_TldD_2nd"/>
    <property type="match status" value="1"/>
</dbReference>
<evidence type="ECO:0000256" key="2">
    <source>
        <dbReference type="ARBA" id="ARBA00022801"/>
    </source>
</evidence>
<sequence length="151" mass="16824">MKDLLTWIVERGLSEGANYIEARYQKFYSTNIEVRDGKVISATPGIERGVAIRTLIKGGWGFATTNDISKDGLLLALKNSIKMARQASKDTETVKLAPSIVVVDRVEVEVKEPLEEISIDEKIKFILEADKAARDVSPSIKSTSNYRDYSE</sequence>
<accession>A0A497EVU2</accession>
<proteinExistence type="predicted"/>
<evidence type="ECO:0000259" key="4">
    <source>
        <dbReference type="Pfam" id="PF01523"/>
    </source>
</evidence>
<dbReference type="SUPFAM" id="SSF111283">
    <property type="entry name" value="Putative modulator of DNA gyrase, PmbA/TldD"/>
    <property type="match status" value="1"/>
</dbReference>